<dbReference type="AlphaFoldDB" id="A0A1A7RBX7"/>
<feature type="binding site" evidence="2">
    <location>
        <position position="133"/>
    </location>
    <ligand>
        <name>Mn(2+)</name>
        <dbReference type="ChEBI" id="CHEBI:29035"/>
        <label>2</label>
    </ligand>
</feature>
<evidence type="ECO:0000313" key="6">
    <source>
        <dbReference type="Proteomes" id="UP000185753"/>
    </source>
</evidence>
<dbReference type="PANTHER" id="PTHR11014">
    <property type="entry name" value="PEPTIDASE M20 FAMILY MEMBER"/>
    <property type="match status" value="1"/>
</dbReference>
<protein>
    <submittedName>
        <fullName evidence="5">N-acyl-L-amino acid amidohydrolase</fullName>
    </submittedName>
</protein>
<feature type="binding site" evidence="2">
    <location>
        <position position="406"/>
    </location>
    <ligand>
        <name>Mn(2+)</name>
        <dbReference type="ChEBI" id="CHEBI:29035"/>
        <label>2</label>
    </ligand>
</feature>
<comment type="cofactor">
    <cofactor evidence="2">
        <name>Mn(2+)</name>
        <dbReference type="ChEBI" id="CHEBI:29035"/>
    </cofactor>
    <text evidence="2">The Mn(2+) ion enhances activity.</text>
</comment>
<dbReference type="Gene3D" id="3.40.630.10">
    <property type="entry name" value="Zn peptidases"/>
    <property type="match status" value="1"/>
</dbReference>
<dbReference type="GO" id="GO:0046872">
    <property type="term" value="F:metal ion binding"/>
    <property type="evidence" value="ECO:0007669"/>
    <property type="project" value="UniProtKB-KW"/>
</dbReference>
<dbReference type="Pfam" id="PF01546">
    <property type="entry name" value="Peptidase_M20"/>
    <property type="match status" value="1"/>
</dbReference>
<feature type="chain" id="PRO_5008360740" evidence="3">
    <location>
        <begin position="23"/>
        <end position="449"/>
    </location>
</feature>
<keyword evidence="2" id="KW-0464">Manganese</keyword>
<feature type="signal peptide" evidence="3">
    <location>
        <begin position="1"/>
        <end position="22"/>
    </location>
</feature>
<dbReference type="InterPro" id="IPR017439">
    <property type="entry name" value="Amidohydrolase"/>
</dbReference>
<comment type="caution">
    <text evidence="5">The sequence shown here is derived from an EMBL/GenBank/DDBJ whole genome shotgun (WGS) entry which is preliminary data.</text>
</comment>
<dbReference type="InterPro" id="IPR036264">
    <property type="entry name" value="Bact_exopeptidase_dim_dom"/>
</dbReference>
<feature type="domain" description="Peptidase M20 dimerisation" evidence="4">
    <location>
        <begin position="227"/>
        <end position="324"/>
    </location>
</feature>
<reference evidence="6" key="1">
    <citation type="submission" date="2016-06" db="EMBL/GenBank/DDBJ databases">
        <authorList>
            <person name="Radolfova-Krizova L."/>
            <person name="Nemec A."/>
        </authorList>
    </citation>
    <scope>NUCLEOTIDE SEQUENCE [LARGE SCALE GENOMIC DNA]</scope>
    <source>
        <strain evidence="6">ANC 4275</strain>
    </source>
</reference>
<dbReference type="NCBIfam" id="TIGR01891">
    <property type="entry name" value="amidohydrolases"/>
    <property type="match status" value="1"/>
</dbReference>
<evidence type="ECO:0000313" key="5">
    <source>
        <dbReference type="EMBL" id="OBX28207.1"/>
    </source>
</evidence>
<dbReference type="Pfam" id="PF07687">
    <property type="entry name" value="M20_dimer"/>
    <property type="match status" value="1"/>
</dbReference>
<dbReference type="RefSeq" id="WP_067765399.1">
    <property type="nucleotide sequence ID" value="NZ_LZDS01000026.1"/>
</dbReference>
<evidence type="ECO:0000256" key="3">
    <source>
        <dbReference type="SAM" id="SignalP"/>
    </source>
</evidence>
<dbReference type="PIRSF" id="PIRSF005962">
    <property type="entry name" value="Pept_M20D_amidohydro"/>
    <property type="match status" value="1"/>
</dbReference>
<dbReference type="PANTHER" id="PTHR11014:SF63">
    <property type="entry name" value="METALLOPEPTIDASE, PUTATIVE (AFU_ORTHOLOGUE AFUA_6G09600)-RELATED"/>
    <property type="match status" value="1"/>
</dbReference>
<dbReference type="SUPFAM" id="SSF53187">
    <property type="entry name" value="Zn-dependent exopeptidases"/>
    <property type="match status" value="1"/>
</dbReference>
<organism evidence="5 6">
    <name type="scientific">Acinetobacter gandensis</name>
    <dbReference type="NCBI Taxonomy" id="1443941"/>
    <lineage>
        <taxon>Bacteria</taxon>
        <taxon>Pseudomonadati</taxon>
        <taxon>Pseudomonadota</taxon>
        <taxon>Gammaproteobacteria</taxon>
        <taxon>Moraxellales</taxon>
        <taxon>Moraxellaceae</taxon>
        <taxon>Acinetobacter</taxon>
    </lineage>
</organism>
<evidence type="ECO:0000256" key="2">
    <source>
        <dbReference type="PIRSR" id="PIRSR005962-1"/>
    </source>
</evidence>
<dbReference type="FunFam" id="3.30.70.360:FF:000001">
    <property type="entry name" value="N-acetyldiaminopimelate deacetylase"/>
    <property type="match status" value="1"/>
</dbReference>
<name>A0A1A7RBX7_9GAMM</name>
<keyword evidence="1 5" id="KW-0378">Hydrolase</keyword>
<dbReference type="SUPFAM" id="SSF55031">
    <property type="entry name" value="Bacterial exopeptidase dimerisation domain"/>
    <property type="match status" value="1"/>
</dbReference>
<dbReference type="GO" id="GO:0019877">
    <property type="term" value="P:diaminopimelate biosynthetic process"/>
    <property type="evidence" value="ECO:0007669"/>
    <property type="project" value="UniProtKB-ARBA"/>
</dbReference>
<keyword evidence="2" id="KW-0479">Metal-binding</keyword>
<feature type="binding site" evidence="2">
    <location>
        <position position="167"/>
    </location>
    <ligand>
        <name>Mn(2+)</name>
        <dbReference type="ChEBI" id="CHEBI:29035"/>
        <label>2</label>
    </ligand>
</feature>
<dbReference type="OrthoDB" id="9777385at2"/>
<dbReference type="Proteomes" id="UP000185753">
    <property type="component" value="Unassembled WGS sequence"/>
</dbReference>
<dbReference type="GO" id="GO:0050118">
    <property type="term" value="F:N-acetyldiaminopimelate deacetylase activity"/>
    <property type="evidence" value="ECO:0007669"/>
    <property type="project" value="UniProtKB-ARBA"/>
</dbReference>
<proteinExistence type="predicted"/>
<dbReference type="InterPro" id="IPR002933">
    <property type="entry name" value="Peptidase_M20"/>
</dbReference>
<dbReference type="Gene3D" id="3.30.70.360">
    <property type="match status" value="1"/>
</dbReference>
<dbReference type="InterPro" id="IPR011650">
    <property type="entry name" value="Peptidase_M20_dimer"/>
</dbReference>
<feature type="binding site" evidence="2">
    <location>
        <position position="204"/>
    </location>
    <ligand>
        <name>Mn(2+)</name>
        <dbReference type="ChEBI" id="CHEBI:29035"/>
        <label>2</label>
    </ligand>
</feature>
<dbReference type="EMBL" id="LZDS01000026">
    <property type="protein sequence ID" value="OBX28207.1"/>
    <property type="molecule type" value="Genomic_DNA"/>
</dbReference>
<accession>A0A1A7RBX7</accession>
<keyword evidence="3" id="KW-0732">Signal</keyword>
<evidence type="ECO:0000256" key="1">
    <source>
        <dbReference type="ARBA" id="ARBA00022801"/>
    </source>
</evidence>
<gene>
    <name evidence="5" type="ORF">A9J31_06495</name>
</gene>
<dbReference type="STRING" id="1443941.A9J31_06495"/>
<sequence>MKKFIQLGAVTLALTTSQMTLADWVKDAAQAAEVKTIQLRQHIHQYPELGNMEVNTSKLVQKELKAYGIQVKTGFAKTGVIGILKGGKPGPVMALRADMDALPMQEKTNLSFASKVKAIYQGKESPVMHGCGHDAHTAILLGAAKVLAQHKDQIAGTVVFVFQPAEEGGADIDNFSEGHLIGSRKMISDGAFKDLQPEVIFGLHVIAGIPSGHLHYKTGAILNSADNLKITVNGQQVHGSMPWAGRDPIVASAQMINNLQTVVSRRSDLTQGMGVVSIGQIQAGTAGNIIPEQVSMLGTIRSNNEQVRDNILKTIPQVVEHTAAANDVKAKVEIATYAPVTMNDETLTEVMVPTLKQAANGNVKILNNNASASEDFAYYGKLMPSLFVFLGATPANQDMSKAAPNHSPFFIVDDATLKTGVESHVRFILDYPNVASQVQTAWKNKALKK</sequence>
<feature type="binding site" evidence="2">
    <location>
        <position position="131"/>
    </location>
    <ligand>
        <name>Mn(2+)</name>
        <dbReference type="ChEBI" id="CHEBI:29035"/>
        <label>2</label>
    </ligand>
</feature>
<keyword evidence="6" id="KW-1185">Reference proteome</keyword>
<evidence type="ECO:0000259" key="4">
    <source>
        <dbReference type="Pfam" id="PF07687"/>
    </source>
</evidence>